<feature type="repeat" description="ANK" evidence="3">
    <location>
        <begin position="78"/>
        <end position="110"/>
    </location>
</feature>
<keyword evidence="1" id="KW-0677">Repeat</keyword>
<dbReference type="SUPFAM" id="SSF48403">
    <property type="entry name" value="Ankyrin repeat"/>
    <property type="match status" value="1"/>
</dbReference>
<dbReference type="AlphaFoldDB" id="A0A366SAY2"/>
<keyword evidence="5" id="KW-1185">Reference proteome</keyword>
<proteinExistence type="predicted"/>
<dbReference type="SMART" id="SM00248">
    <property type="entry name" value="ANK"/>
    <property type="match status" value="3"/>
</dbReference>
<evidence type="ECO:0000313" key="4">
    <source>
        <dbReference type="EMBL" id="RBR26068.1"/>
    </source>
</evidence>
<evidence type="ECO:0000256" key="1">
    <source>
        <dbReference type="ARBA" id="ARBA00022737"/>
    </source>
</evidence>
<evidence type="ECO:0000256" key="2">
    <source>
        <dbReference type="ARBA" id="ARBA00023043"/>
    </source>
</evidence>
<keyword evidence="2 3" id="KW-0040">ANK repeat</keyword>
<dbReference type="Pfam" id="PF13637">
    <property type="entry name" value="Ank_4"/>
    <property type="match status" value="1"/>
</dbReference>
<dbReference type="Proteomes" id="UP000253153">
    <property type="component" value="Unassembled WGS sequence"/>
</dbReference>
<name>A0A366SAY2_9HYPO</name>
<dbReference type="RefSeq" id="XP_031020659.1">
    <property type="nucleotide sequence ID" value="XM_031155247.1"/>
</dbReference>
<evidence type="ECO:0000313" key="5">
    <source>
        <dbReference type="Proteomes" id="UP000253153"/>
    </source>
</evidence>
<dbReference type="OrthoDB" id="426293at2759"/>
<gene>
    <name evidence="4" type="ORF">FIESC28_01096</name>
</gene>
<evidence type="ECO:0000256" key="3">
    <source>
        <dbReference type="PROSITE-ProRule" id="PRU00023"/>
    </source>
</evidence>
<dbReference type="PROSITE" id="PS50088">
    <property type="entry name" value="ANK_REPEAT"/>
    <property type="match status" value="2"/>
</dbReference>
<comment type="caution">
    <text evidence="4">The sequence shown here is derived from an EMBL/GenBank/DDBJ whole genome shotgun (WGS) entry which is preliminary data.</text>
</comment>
<dbReference type="InterPro" id="IPR002110">
    <property type="entry name" value="Ankyrin_rpt"/>
</dbReference>
<dbReference type="PANTHER" id="PTHR24198">
    <property type="entry name" value="ANKYRIN REPEAT AND PROTEIN KINASE DOMAIN-CONTAINING PROTEIN"/>
    <property type="match status" value="1"/>
</dbReference>
<dbReference type="GeneID" id="41990543"/>
<dbReference type="PROSITE" id="PS50297">
    <property type="entry name" value="ANK_REP_REGION"/>
    <property type="match status" value="2"/>
</dbReference>
<dbReference type="EMBL" id="QKXC01000030">
    <property type="protein sequence ID" value="RBR26068.1"/>
    <property type="molecule type" value="Genomic_DNA"/>
</dbReference>
<feature type="repeat" description="ANK" evidence="3">
    <location>
        <begin position="45"/>
        <end position="77"/>
    </location>
</feature>
<sequence length="475" mass="52719">MKGAEATKNFIAPKAALARGIDPNKVYETHRTYSLDDRELRRLRPTATRLHWAFKNSTLEAADYLLQHGADIDLCNGGGLTVLHEVILDENEEAVAFLLENGANFDQRYPDGIHPLYMALIISNVPIFCHLVDAMSDFTTASTGRWTIVDLALLMGDHRALEILFEKDQALKPSPWTCSEFHDVPPKDIDPSKAQELLAVCTSQALIPLPDLYETYAYVLLSLAGTHYVESGTIMPTLLVDDVFQALYNAAGINTPASRVTPCQPCLSFQRFLGKPDDWSEIHQSRGDLDECAHSCPLCRLIADASYCAEEVAKKKAETTTKHDNEGCGRMCRICEARESKNANDHVSVQENTGGSSIHLKLREHVLYPVVPETHTFLVAQDGNTRAEVNLPIDAIDEAYIVNTNTPVGPDISTASQQSFDIANKWLDQCRRSSDHGDCQKTYTDTGHNLWPVLPTRILDLTSFPEPRLVETNGT</sequence>
<dbReference type="InterPro" id="IPR036770">
    <property type="entry name" value="Ankyrin_rpt-contain_sf"/>
</dbReference>
<organism evidence="4 5">
    <name type="scientific">Fusarium coffeatum</name>
    <dbReference type="NCBI Taxonomy" id="231269"/>
    <lineage>
        <taxon>Eukaryota</taxon>
        <taxon>Fungi</taxon>
        <taxon>Dikarya</taxon>
        <taxon>Ascomycota</taxon>
        <taxon>Pezizomycotina</taxon>
        <taxon>Sordariomycetes</taxon>
        <taxon>Hypocreomycetidae</taxon>
        <taxon>Hypocreales</taxon>
        <taxon>Nectriaceae</taxon>
        <taxon>Fusarium</taxon>
        <taxon>Fusarium incarnatum-equiseti species complex</taxon>
    </lineage>
</organism>
<dbReference type="Gene3D" id="1.25.40.20">
    <property type="entry name" value="Ankyrin repeat-containing domain"/>
    <property type="match status" value="1"/>
</dbReference>
<protein>
    <submittedName>
        <fullName evidence="4">Uncharacterized protein</fullName>
    </submittedName>
</protein>
<dbReference type="PANTHER" id="PTHR24198:SF194">
    <property type="entry name" value="INVERSIN-A"/>
    <property type="match status" value="1"/>
</dbReference>
<accession>A0A366SAY2</accession>
<reference evidence="4 5" key="1">
    <citation type="submission" date="2018-06" db="EMBL/GenBank/DDBJ databases">
        <title>Fusarium incarnatum-equiseti species complex species 28.</title>
        <authorList>
            <person name="Gardiner D.M."/>
        </authorList>
    </citation>
    <scope>NUCLEOTIDE SEQUENCE [LARGE SCALE GENOMIC DNA]</scope>
    <source>
        <strain evidence="4 5">FIESC_28</strain>
    </source>
</reference>